<dbReference type="AlphaFoldDB" id="A0AA84Z8C8"/>
<keyword evidence="1" id="KW-1133">Transmembrane helix</keyword>
<keyword evidence="1" id="KW-0812">Transmembrane</keyword>
<reference evidence="3" key="1">
    <citation type="submission" date="2023-11" db="UniProtKB">
        <authorList>
            <consortium name="WormBaseParasite"/>
        </authorList>
    </citation>
    <scope>IDENTIFICATION</scope>
</reference>
<dbReference type="PANTHER" id="PTHR38636:SF1">
    <property type="entry name" value="CHLORIDE CHANNEL PROTEIN CLC-D"/>
    <property type="match status" value="1"/>
</dbReference>
<proteinExistence type="predicted"/>
<dbReference type="Proteomes" id="UP000050790">
    <property type="component" value="Unassembled WGS sequence"/>
</dbReference>
<dbReference type="InterPro" id="IPR013869">
    <property type="entry name" value="DUF1757"/>
</dbReference>
<dbReference type="WBParaSite" id="SMRG1_13260.2">
    <property type="protein sequence ID" value="SMRG1_13260.2"/>
    <property type="gene ID" value="SMRG1_13260"/>
</dbReference>
<protein>
    <submittedName>
        <fullName evidence="3">Uncharacterized protein</fullName>
    </submittedName>
</protein>
<evidence type="ECO:0000256" key="1">
    <source>
        <dbReference type="SAM" id="Phobius"/>
    </source>
</evidence>
<evidence type="ECO:0000313" key="3">
    <source>
        <dbReference type="WBParaSite" id="SMRG1_13260.2"/>
    </source>
</evidence>
<accession>A0AA84Z8C8</accession>
<feature type="transmembrane region" description="Helical" evidence="1">
    <location>
        <begin position="38"/>
        <end position="60"/>
    </location>
</feature>
<dbReference type="Pfam" id="PF08560">
    <property type="entry name" value="DUF1757"/>
    <property type="match status" value="1"/>
</dbReference>
<evidence type="ECO:0000313" key="2">
    <source>
        <dbReference type="Proteomes" id="UP000050790"/>
    </source>
</evidence>
<organism evidence="2 3">
    <name type="scientific">Schistosoma margrebowiei</name>
    <dbReference type="NCBI Taxonomy" id="48269"/>
    <lineage>
        <taxon>Eukaryota</taxon>
        <taxon>Metazoa</taxon>
        <taxon>Spiralia</taxon>
        <taxon>Lophotrochozoa</taxon>
        <taxon>Platyhelminthes</taxon>
        <taxon>Trematoda</taxon>
        <taxon>Digenea</taxon>
        <taxon>Strigeidida</taxon>
        <taxon>Schistosomatoidea</taxon>
        <taxon>Schistosomatidae</taxon>
        <taxon>Schistosoma</taxon>
    </lineage>
</organism>
<sequence length="169" mass="18669">MGSLWIKNVFGVHLNEEELRNIPHLKIELLTHIALRTVQTSCLFGAIVCAPVITLLSVLAPRTLRCLTRRSFKFATYGFLPGITIAPILMYARMKDQPVEAFYDRCYRLRCNKSQLRVDRFSYIGLGCGGIAGFANAAGPIQTAIIGMMIGTVAAVCCNKIENSISTQK</sequence>
<dbReference type="PANTHER" id="PTHR38636">
    <property type="entry name" value="PROTEIN CBG20488"/>
    <property type="match status" value="1"/>
</dbReference>
<feature type="transmembrane region" description="Helical" evidence="1">
    <location>
        <begin position="72"/>
        <end position="92"/>
    </location>
</feature>
<name>A0AA84Z8C8_9TREM</name>
<keyword evidence="1" id="KW-0472">Membrane</keyword>